<proteinExistence type="predicted"/>
<name>A0A0E9TI98_ANGAN</name>
<evidence type="ECO:0000313" key="1">
    <source>
        <dbReference type="EMBL" id="JAH52438.1"/>
    </source>
</evidence>
<protein>
    <submittedName>
        <fullName evidence="1">Uncharacterized protein</fullName>
    </submittedName>
</protein>
<reference evidence="1" key="2">
    <citation type="journal article" date="2015" name="Fish Shellfish Immunol.">
        <title>Early steps in the European eel (Anguilla anguilla)-Vibrio vulnificus interaction in the gills: Role of the RtxA13 toxin.</title>
        <authorList>
            <person name="Callol A."/>
            <person name="Pajuelo D."/>
            <person name="Ebbesson L."/>
            <person name="Teles M."/>
            <person name="MacKenzie S."/>
            <person name="Amaro C."/>
        </authorList>
    </citation>
    <scope>NUCLEOTIDE SEQUENCE</scope>
</reference>
<dbReference type="EMBL" id="GBXM01056139">
    <property type="protein sequence ID" value="JAH52438.1"/>
    <property type="molecule type" value="Transcribed_RNA"/>
</dbReference>
<dbReference type="AlphaFoldDB" id="A0A0E9TI98"/>
<organism evidence="1">
    <name type="scientific">Anguilla anguilla</name>
    <name type="common">European freshwater eel</name>
    <name type="synonym">Muraena anguilla</name>
    <dbReference type="NCBI Taxonomy" id="7936"/>
    <lineage>
        <taxon>Eukaryota</taxon>
        <taxon>Metazoa</taxon>
        <taxon>Chordata</taxon>
        <taxon>Craniata</taxon>
        <taxon>Vertebrata</taxon>
        <taxon>Euteleostomi</taxon>
        <taxon>Actinopterygii</taxon>
        <taxon>Neopterygii</taxon>
        <taxon>Teleostei</taxon>
        <taxon>Anguilliformes</taxon>
        <taxon>Anguillidae</taxon>
        <taxon>Anguilla</taxon>
    </lineage>
</organism>
<sequence length="24" mass="2972">MLIETWVHDHRNSCLSQWICRMIV</sequence>
<reference evidence="1" key="1">
    <citation type="submission" date="2014-11" db="EMBL/GenBank/DDBJ databases">
        <authorList>
            <person name="Amaro Gonzalez C."/>
        </authorList>
    </citation>
    <scope>NUCLEOTIDE SEQUENCE</scope>
</reference>
<accession>A0A0E9TI98</accession>